<dbReference type="InterPro" id="IPR056042">
    <property type="entry name" value="DUF7625"/>
</dbReference>
<reference evidence="4" key="1">
    <citation type="journal article" date="2014" name="Nat. Genet.">
        <title>The genome of the stress-tolerant wild tomato species Solanum pennellii.</title>
        <authorList>
            <person name="Bolger A."/>
            <person name="Scossa F."/>
            <person name="Bolger M.E."/>
            <person name="Lanz C."/>
            <person name="Maumus F."/>
            <person name="Tohge T."/>
            <person name="Quesneville H."/>
            <person name="Alseekh S."/>
            <person name="Sorensen I."/>
            <person name="Lichtenstein G."/>
            <person name="Fich E.A."/>
            <person name="Conte M."/>
            <person name="Keller H."/>
            <person name="Schneeberger K."/>
            <person name="Schwacke R."/>
            <person name="Ofner I."/>
            <person name="Vrebalov J."/>
            <person name="Xu Y."/>
            <person name="Osorio S."/>
            <person name="Aflitos S.A."/>
            <person name="Schijlen E."/>
            <person name="Jimenez-Gomez J.M."/>
            <person name="Ryngajllo M."/>
            <person name="Kimura S."/>
            <person name="Kumar R."/>
            <person name="Koenig D."/>
            <person name="Headland L.R."/>
            <person name="Maloof J.N."/>
            <person name="Sinha N."/>
            <person name="van Ham R.C."/>
            <person name="Lankhorst R.K."/>
            <person name="Mao L."/>
            <person name="Vogel A."/>
            <person name="Arsova B."/>
            <person name="Panstruga R."/>
            <person name="Fei Z."/>
            <person name="Rose J.K."/>
            <person name="Zamir D."/>
            <person name="Carrari F."/>
            <person name="Giovannoni J.J."/>
            <person name="Weigel D."/>
            <person name="Usadel B."/>
            <person name="Fernie A.R."/>
        </authorList>
    </citation>
    <scope>NUCLEOTIDE SEQUENCE [LARGE SCALE GENOMIC DNA]</scope>
    <source>
        <strain evidence="4">cv. LA0716</strain>
    </source>
</reference>
<sequence>MTSMSGKPTKVKEPSRCGSINNDDLRPEFSFLLPSSGVSKSVCDNLDLYLQLPEYIQSLIRVIFNSLNTLRLENIVPTKENLGYGMRYSKPEYCHTDVTVALSIALEQLMILKLGLVNFELYVGKPARIWKCVNPLGGNPNQYKDAIWNAIEKFLCSTVGHSAIAASECRYEAASTLRNACLKNLTLGEVLQILNMIITLKGWIKTHSEWQPIAITLPVTNNDKDTMS</sequence>
<feature type="domain" description="OST-HTH associated" evidence="2">
    <location>
        <begin position="167"/>
        <end position="221"/>
    </location>
</feature>
<dbReference type="Pfam" id="PF24620">
    <property type="entry name" value="DUF7625"/>
    <property type="match status" value="1"/>
</dbReference>
<organism evidence="4 5">
    <name type="scientific">Solanum pennellii</name>
    <name type="common">Tomato</name>
    <name type="synonym">Lycopersicon pennellii</name>
    <dbReference type="NCBI Taxonomy" id="28526"/>
    <lineage>
        <taxon>Eukaryota</taxon>
        <taxon>Viridiplantae</taxon>
        <taxon>Streptophyta</taxon>
        <taxon>Embryophyta</taxon>
        <taxon>Tracheophyta</taxon>
        <taxon>Spermatophyta</taxon>
        <taxon>Magnoliopsida</taxon>
        <taxon>eudicotyledons</taxon>
        <taxon>Gunneridae</taxon>
        <taxon>Pentapetalae</taxon>
        <taxon>asterids</taxon>
        <taxon>lamiids</taxon>
        <taxon>Solanales</taxon>
        <taxon>Solanaceae</taxon>
        <taxon>Solanoideae</taxon>
        <taxon>Solaneae</taxon>
        <taxon>Solanum</taxon>
        <taxon>Solanum subgen. Lycopersicon</taxon>
    </lineage>
</organism>
<keyword evidence="4" id="KW-1185">Reference proteome</keyword>
<evidence type="ECO:0000259" key="2">
    <source>
        <dbReference type="Pfam" id="PF14418"/>
    </source>
</evidence>
<dbReference type="RefSeq" id="XP_015064904.1">
    <property type="nucleotide sequence ID" value="XM_015209418.1"/>
</dbReference>
<dbReference type="InterPro" id="IPR025677">
    <property type="entry name" value="OST-HTH-assoc_dom"/>
</dbReference>
<evidence type="ECO:0000259" key="3">
    <source>
        <dbReference type="Pfam" id="PF24620"/>
    </source>
</evidence>
<reference evidence="5" key="2">
    <citation type="submission" date="2025-08" db="UniProtKB">
        <authorList>
            <consortium name="RefSeq"/>
        </authorList>
    </citation>
    <scope>IDENTIFICATION</scope>
</reference>
<gene>
    <name evidence="5" type="primary">LOC107010177</name>
</gene>
<dbReference type="Proteomes" id="UP000694930">
    <property type="component" value="Chromosome 2"/>
</dbReference>
<protein>
    <submittedName>
        <fullName evidence="5">Uncharacterized protein LOC107010177</fullName>
    </submittedName>
</protein>
<dbReference type="Pfam" id="PF14418">
    <property type="entry name" value="OHA"/>
    <property type="match status" value="1"/>
</dbReference>
<evidence type="ECO:0000313" key="5">
    <source>
        <dbReference type="RefSeq" id="XP_015064904.1"/>
    </source>
</evidence>
<feature type="domain" description="DUF7625" evidence="3">
    <location>
        <begin position="51"/>
        <end position="139"/>
    </location>
</feature>
<feature type="region of interest" description="Disordered" evidence="1">
    <location>
        <begin position="1"/>
        <end position="21"/>
    </location>
</feature>
<evidence type="ECO:0000313" key="4">
    <source>
        <dbReference type="Proteomes" id="UP000694930"/>
    </source>
</evidence>
<name>A0ABM1G227_SOLPN</name>
<evidence type="ECO:0000256" key="1">
    <source>
        <dbReference type="SAM" id="MobiDB-lite"/>
    </source>
</evidence>
<proteinExistence type="predicted"/>
<accession>A0ABM1G227</accession>
<dbReference type="GeneID" id="107010177"/>